<evidence type="ECO:0000313" key="2">
    <source>
        <dbReference type="Proteomes" id="UP000016928"/>
    </source>
</evidence>
<protein>
    <submittedName>
        <fullName evidence="1">Uncharacterized protein</fullName>
    </submittedName>
</protein>
<dbReference type="Proteomes" id="UP000016928">
    <property type="component" value="Unassembled WGS sequence"/>
</dbReference>
<gene>
    <name evidence="1" type="ORF">FOC1_h10017488</name>
</gene>
<name>N4UUG5_FUSC1</name>
<organism evidence="1 2">
    <name type="scientific">Fusarium oxysporum f. sp. cubense (strain race 1)</name>
    <name type="common">Panama disease fungus</name>
    <dbReference type="NCBI Taxonomy" id="1229664"/>
    <lineage>
        <taxon>Eukaryota</taxon>
        <taxon>Fungi</taxon>
        <taxon>Dikarya</taxon>
        <taxon>Ascomycota</taxon>
        <taxon>Pezizomycotina</taxon>
        <taxon>Sordariomycetes</taxon>
        <taxon>Hypocreomycetidae</taxon>
        <taxon>Hypocreales</taxon>
        <taxon>Nectriaceae</taxon>
        <taxon>Fusarium</taxon>
        <taxon>Fusarium oxysporum species complex</taxon>
    </lineage>
</organism>
<reference evidence="2" key="1">
    <citation type="submission" date="2012-09" db="EMBL/GenBank/DDBJ databases">
        <title>Genome sequencing and comparative transcriptomics of race 1 and race 4 of banana pathogen: Fusarium oxysporum f. sp. cubense.</title>
        <authorList>
            <person name="Fang X."/>
            <person name="Huang J."/>
        </authorList>
    </citation>
    <scope>NUCLEOTIDE SEQUENCE [LARGE SCALE GENOMIC DNA]</scope>
    <source>
        <strain evidence="2">race 1</strain>
    </source>
</reference>
<feature type="non-terminal residue" evidence="1">
    <location>
        <position position="50"/>
    </location>
</feature>
<dbReference type="AlphaFoldDB" id="N4UUG5"/>
<sequence length="50" mass="5586">IHVQLWILDRLIQPRGSHCPDMGSGRVMLPTILDISQVMSTHLGTLFETA</sequence>
<proteinExistence type="predicted"/>
<dbReference type="EMBL" id="KB730093">
    <property type="protein sequence ID" value="ENH72431.1"/>
    <property type="molecule type" value="Genomic_DNA"/>
</dbReference>
<evidence type="ECO:0000313" key="1">
    <source>
        <dbReference type="EMBL" id="ENH72431.1"/>
    </source>
</evidence>
<dbReference type="HOGENOM" id="CLU_3129723_0_0_1"/>
<feature type="non-terminal residue" evidence="1">
    <location>
        <position position="1"/>
    </location>
</feature>
<accession>N4UUG5</accession>
<dbReference type="VEuPathDB" id="FungiDB:FOC1_h10017488"/>
<reference evidence="2" key="2">
    <citation type="journal article" date="2014" name="PLoS ONE">
        <title>Genome and Transcriptome Analysis of the Fungal Pathogen Fusarium oxysporum f. sp. cubense Causing Banana Vascular Wilt Disease.</title>
        <authorList>
            <person name="Guo L."/>
            <person name="Han L."/>
            <person name="Yang L."/>
            <person name="Zeng H."/>
            <person name="Fan D."/>
            <person name="Zhu Y."/>
            <person name="Feng Y."/>
            <person name="Wang G."/>
            <person name="Peng C."/>
            <person name="Jiang X."/>
            <person name="Zhou D."/>
            <person name="Ni P."/>
            <person name="Liang C."/>
            <person name="Liu L."/>
            <person name="Wang J."/>
            <person name="Mao C."/>
            <person name="Fang X."/>
            <person name="Peng M."/>
            <person name="Huang J."/>
        </authorList>
    </citation>
    <scope>NUCLEOTIDE SEQUENCE [LARGE SCALE GENOMIC DNA]</scope>
    <source>
        <strain evidence="2">race 1</strain>
    </source>
</reference>